<dbReference type="Gene3D" id="3.30.360.10">
    <property type="entry name" value="Dihydrodipicolinate Reductase, domain 2"/>
    <property type="match status" value="1"/>
</dbReference>
<keyword evidence="2 5" id="KW-0560">Oxidoreductase</keyword>
<dbReference type="EC" id="1.-.-.-" evidence="5"/>
<accession>A0A655X6Z1</accession>
<dbReference type="SUPFAM" id="SSF51735">
    <property type="entry name" value="NAD(P)-binding Rossmann-fold domains"/>
    <property type="match status" value="1"/>
</dbReference>
<dbReference type="Pfam" id="PF01408">
    <property type="entry name" value="GFO_IDH_MocA"/>
    <property type="match status" value="1"/>
</dbReference>
<comment type="similarity">
    <text evidence="1">Belongs to the Gfo/Idh/MocA family.</text>
</comment>
<dbReference type="InterPro" id="IPR023282">
    <property type="entry name" value="HMG_CoA_Rdtase_N"/>
</dbReference>
<dbReference type="Gene3D" id="1.10.3270.10">
    <property type="entry name" value="HMGR, N-terminal domain"/>
    <property type="match status" value="1"/>
</dbReference>
<dbReference type="NCBIfam" id="NF008607">
    <property type="entry name" value="PRK11579.1"/>
    <property type="match status" value="1"/>
</dbReference>
<feature type="domain" description="Gfo/Idh/MocA-like oxidoreductase N-terminal" evidence="3">
    <location>
        <begin position="2"/>
        <end position="47"/>
    </location>
</feature>
<dbReference type="InterPro" id="IPR036291">
    <property type="entry name" value="NAD(P)-bd_dom_sf"/>
</dbReference>
<evidence type="ECO:0000259" key="4">
    <source>
        <dbReference type="Pfam" id="PF02894"/>
    </source>
</evidence>
<dbReference type="AlphaFoldDB" id="A0A655X6Z1"/>
<protein>
    <submittedName>
        <fullName evidence="5">Gfo/Idh/MocA family oxidoreductase</fullName>
        <ecNumber evidence="5">1.-.-.-</ecNumber>
    </submittedName>
</protein>
<proteinExistence type="inferred from homology"/>
<name>A0A655X6Z1_VIBCL</name>
<evidence type="ECO:0000313" key="6">
    <source>
        <dbReference type="Proteomes" id="UP000041770"/>
    </source>
</evidence>
<dbReference type="InterPro" id="IPR004104">
    <property type="entry name" value="Gfo/Idh/MocA-like_OxRdtase_C"/>
</dbReference>
<reference evidence="5 6" key="1">
    <citation type="submission" date="2015-07" db="EMBL/GenBank/DDBJ databases">
        <authorList>
            <consortium name="Pathogen Informatics"/>
        </authorList>
    </citation>
    <scope>NUCLEOTIDE SEQUENCE [LARGE SCALE GENOMIC DNA]</scope>
    <source>
        <strain evidence="5 6">A316</strain>
    </source>
</reference>
<organism evidence="5 6">
    <name type="scientific">Vibrio cholerae</name>
    <dbReference type="NCBI Taxonomy" id="666"/>
    <lineage>
        <taxon>Bacteria</taxon>
        <taxon>Pseudomonadati</taxon>
        <taxon>Pseudomonadota</taxon>
        <taxon>Gammaproteobacteria</taxon>
        <taxon>Vibrionales</taxon>
        <taxon>Vibrionaceae</taxon>
        <taxon>Vibrio</taxon>
    </lineage>
</organism>
<dbReference type="Proteomes" id="UP000041770">
    <property type="component" value="Unassembled WGS sequence"/>
</dbReference>
<dbReference type="PANTHER" id="PTHR43708">
    <property type="entry name" value="CONSERVED EXPRESSED OXIDOREDUCTASE (EUROFUNG)"/>
    <property type="match status" value="1"/>
</dbReference>
<feature type="domain" description="Gfo/Idh/MocA-like oxidoreductase C-terminal" evidence="4">
    <location>
        <begin position="59"/>
        <end position="267"/>
    </location>
</feature>
<dbReference type="GO" id="GO:0000166">
    <property type="term" value="F:nucleotide binding"/>
    <property type="evidence" value="ECO:0007669"/>
    <property type="project" value="InterPro"/>
</dbReference>
<evidence type="ECO:0000256" key="1">
    <source>
        <dbReference type="ARBA" id="ARBA00010928"/>
    </source>
</evidence>
<sequence length="270" mass="30799">MHFPLAKLALEHGKHVIVEKPFVTQIEQGRTLIELARQQGLLLSVFHNRRWDGDFLTVKKLIEQGQLGDVKVFESHFDRYRPVVRQRWREQAQEGGGILFDLAPHLLDQALVLFGLPQSLSADCRMMRPDATTLDYFDLQLYYPQHVVRLHANLYSPEPNVRYQVLGSLGKYVKYGLDPQEDRLKAGERPTHPQWSQEMPEQYGILYHAEGNENVITELGGYQHYFTQVVEAIRNGASNPVSAESALQSIQLIELALESSAKGQRLAVTL</sequence>
<gene>
    <name evidence="5" type="primary">ydgJ</name>
    <name evidence="5" type="ORF">ERS013200_00414</name>
</gene>
<evidence type="ECO:0000313" key="5">
    <source>
        <dbReference type="EMBL" id="CSC05188.1"/>
    </source>
</evidence>
<dbReference type="InterPro" id="IPR051317">
    <property type="entry name" value="Gfo/Idh/MocA_oxidoreduct"/>
</dbReference>
<evidence type="ECO:0000259" key="3">
    <source>
        <dbReference type="Pfam" id="PF01408"/>
    </source>
</evidence>
<dbReference type="EMBL" id="CWQY01000002">
    <property type="protein sequence ID" value="CSC05188.1"/>
    <property type="molecule type" value="Genomic_DNA"/>
</dbReference>
<dbReference type="PANTHER" id="PTHR43708:SF5">
    <property type="entry name" value="CONSERVED EXPRESSED OXIDOREDUCTASE (EUROFUNG)-RELATED"/>
    <property type="match status" value="1"/>
</dbReference>
<dbReference type="FunFam" id="3.30.360.10:FF:000051">
    <property type="entry name" value="Oxidoreductase, Gfo/Idh/MocA family"/>
    <property type="match status" value="1"/>
</dbReference>
<evidence type="ECO:0000256" key="2">
    <source>
        <dbReference type="ARBA" id="ARBA00023002"/>
    </source>
</evidence>
<dbReference type="GO" id="GO:0004420">
    <property type="term" value="F:hydroxymethylglutaryl-CoA reductase (NADPH) activity"/>
    <property type="evidence" value="ECO:0007669"/>
    <property type="project" value="InterPro"/>
</dbReference>
<dbReference type="InterPro" id="IPR000683">
    <property type="entry name" value="Gfo/Idh/MocA-like_OxRdtase_N"/>
</dbReference>
<dbReference type="Pfam" id="PF02894">
    <property type="entry name" value="GFO_IDH_MocA_C"/>
    <property type="match status" value="1"/>
</dbReference>